<keyword evidence="3" id="KW-1185">Reference proteome</keyword>
<gene>
    <name evidence="2" type="ORF">QBC32DRAFT_39727</name>
</gene>
<dbReference type="EMBL" id="MU859076">
    <property type="protein sequence ID" value="KAK3955472.1"/>
    <property type="molecule type" value="Genomic_DNA"/>
</dbReference>
<reference evidence="2" key="1">
    <citation type="journal article" date="2023" name="Mol. Phylogenet. Evol.">
        <title>Genome-scale phylogeny and comparative genomics of the fungal order Sordariales.</title>
        <authorList>
            <person name="Hensen N."/>
            <person name="Bonometti L."/>
            <person name="Westerberg I."/>
            <person name="Brannstrom I.O."/>
            <person name="Guillou S."/>
            <person name="Cros-Aarteil S."/>
            <person name="Calhoun S."/>
            <person name="Haridas S."/>
            <person name="Kuo A."/>
            <person name="Mondo S."/>
            <person name="Pangilinan J."/>
            <person name="Riley R."/>
            <person name="LaButti K."/>
            <person name="Andreopoulos B."/>
            <person name="Lipzen A."/>
            <person name="Chen C."/>
            <person name="Yan M."/>
            <person name="Daum C."/>
            <person name="Ng V."/>
            <person name="Clum A."/>
            <person name="Steindorff A."/>
            <person name="Ohm R.A."/>
            <person name="Martin F."/>
            <person name="Silar P."/>
            <person name="Natvig D.O."/>
            <person name="Lalanne C."/>
            <person name="Gautier V."/>
            <person name="Ament-Velasquez S.L."/>
            <person name="Kruys A."/>
            <person name="Hutchinson M.I."/>
            <person name="Powell A.J."/>
            <person name="Barry K."/>
            <person name="Miller A.N."/>
            <person name="Grigoriev I.V."/>
            <person name="Debuchy R."/>
            <person name="Gladieux P."/>
            <person name="Hiltunen Thoren M."/>
            <person name="Johannesson H."/>
        </authorList>
    </citation>
    <scope>NUCLEOTIDE SEQUENCE</scope>
    <source>
        <strain evidence="2">CBS 626.80</strain>
    </source>
</reference>
<evidence type="ECO:0000313" key="2">
    <source>
        <dbReference type="EMBL" id="KAK3955472.1"/>
    </source>
</evidence>
<dbReference type="AlphaFoldDB" id="A0AAN6SID0"/>
<evidence type="ECO:0000256" key="1">
    <source>
        <dbReference type="SAM" id="MobiDB-lite"/>
    </source>
</evidence>
<comment type="caution">
    <text evidence="2">The sequence shown here is derived from an EMBL/GenBank/DDBJ whole genome shotgun (WGS) entry which is preliminary data.</text>
</comment>
<protein>
    <submittedName>
        <fullName evidence="2">Uncharacterized protein</fullName>
    </submittedName>
</protein>
<organism evidence="2 3">
    <name type="scientific">Pseudoneurospora amorphoporcata</name>
    <dbReference type="NCBI Taxonomy" id="241081"/>
    <lineage>
        <taxon>Eukaryota</taxon>
        <taxon>Fungi</taxon>
        <taxon>Dikarya</taxon>
        <taxon>Ascomycota</taxon>
        <taxon>Pezizomycotina</taxon>
        <taxon>Sordariomycetes</taxon>
        <taxon>Sordariomycetidae</taxon>
        <taxon>Sordariales</taxon>
        <taxon>Sordariaceae</taxon>
        <taxon>Pseudoneurospora</taxon>
    </lineage>
</organism>
<evidence type="ECO:0000313" key="3">
    <source>
        <dbReference type="Proteomes" id="UP001303222"/>
    </source>
</evidence>
<feature type="region of interest" description="Disordered" evidence="1">
    <location>
        <begin position="130"/>
        <end position="170"/>
    </location>
</feature>
<proteinExistence type="predicted"/>
<feature type="compositionally biased region" description="Polar residues" evidence="1">
    <location>
        <begin position="142"/>
        <end position="155"/>
    </location>
</feature>
<reference evidence="2" key="2">
    <citation type="submission" date="2023-06" db="EMBL/GenBank/DDBJ databases">
        <authorList>
            <consortium name="Lawrence Berkeley National Laboratory"/>
            <person name="Mondo S.J."/>
            <person name="Hensen N."/>
            <person name="Bonometti L."/>
            <person name="Westerberg I."/>
            <person name="Brannstrom I.O."/>
            <person name="Guillou S."/>
            <person name="Cros-Aarteil S."/>
            <person name="Calhoun S."/>
            <person name="Haridas S."/>
            <person name="Kuo A."/>
            <person name="Pangilinan J."/>
            <person name="Riley R."/>
            <person name="Labutti K."/>
            <person name="Andreopoulos B."/>
            <person name="Lipzen A."/>
            <person name="Chen C."/>
            <person name="Yanf M."/>
            <person name="Daum C."/>
            <person name="Ng V."/>
            <person name="Clum A."/>
            <person name="Steindorff A."/>
            <person name="Ohm R."/>
            <person name="Martin F."/>
            <person name="Silar P."/>
            <person name="Natvig D."/>
            <person name="Lalanne C."/>
            <person name="Gautier V."/>
            <person name="Ament-Velasquez S.L."/>
            <person name="Kruys A."/>
            <person name="Hutchinson M.I."/>
            <person name="Powell A.J."/>
            <person name="Barry K."/>
            <person name="Miller A.N."/>
            <person name="Grigoriev I.V."/>
            <person name="Debuchy R."/>
            <person name="Gladieux P."/>
            <person name="Thoren M.H."/>
            <person name="Johannesson H."/>
        </authorList>
    </citation>
    <scope>NUCLEOTIDE SEQUENCE</scope>
    <source>
        <strain evidence="2">CBS 626.80</strain>
    </source>
</reference>
<accession>A0AAN6SID0</accession>
<sequence length="221" mass="24276">MPHNVHSVPSRSEFFIAQPKYSHEVDRGLVSMSLALDLPPTSSSCEQIPCTFSLPIIQGVSVSHHPCYIQSSQRSSVLPSSFDFCGNPEKSHACLNPVTTYTSTYLKDTPAHTGPLFPIQSRAFSSKGLLLSSPRPRSPSSVEDSPTAVFSNRSGPYTYRPRPVPSQPSVSFRSAPVPTIQFPIRFRFGSPATRFSFHPSYPVSLIMHTLVCTCGEEEQTT</sequence>
<dbReference type="Proteomes" id="UP001303222">
    <property type="component" value="Unassembled WGS sequence"/>
</dbReference>
<feature type="compositionally biased region" description="Low complexity" evidence="1">
    <location>
        <begin position="130"/>
        <end position="141"/>
    </location>
</feature>
<name>A0AAN6SID0_9PEZI</name>